<dbReference type="InterPro" id="IPR029055">
    <property type="entry name" value="Ntn_hydrolases_N"/>
</dbReference>
<evidence type="ECO:0000313" key="5">
    <source>
        <dbReference type="Proteomes" id="UP001628078"/>
    </source>
</evidence>
<evidence type="ECO:0000259" key="3">
    <source>
        <dbReference type="Pfam" id="PF02275"/>
    </source>
</evidence>
<protein>
    <submittedName>
        <fullName evidence="4">Penicillin V acylase</fullName>
    </submittedName>
</protein>
<dbReference type="EMBL" id="BQXO01000002">
    <property type="protein sequence ID" value="GKT05333.1"/>
    <property type="molecule type" value="Genomic_DNA"/>
</dbReference>
<dbReference type="PANTHER" id="PTHR35527">
    <property type="entry name" value="CHOLOYLGLYCINE HYDROLASE"/>
    <property type="match status" value="1"/>
</dbReference>
<feature type="domain" description="Choloylglycine hydrolase/NAAA C-terminal" evidence="3">
    <location>
        <begin position="2"/>
        <end position="299"/>
    </location>
</feature>
<keyword evidence="5" id="KW-1185">Reference proteome</keyword>
<dbReference type="InterPro" id="IPR052193">
    <property type="entry name" value="Peptidase_C59"/>
</dbReference>
<organism evidence="4 5">
    <name type="scientific">Furfurilactobacillus curtus</name>
    <dbReference type="NCBI Taxonomy" id="1746200"/>
    <lineage>
        <taxon>Bacteria</taxon>
        <taxon>Bacillati</taxon>
        <taxon>Bacillota</taxon>
        <taxon>Bacilli</taxon>
        <taxon>Lactobacillales</taxon>
        <taxon>Lactobacillaceae</taxon>
        <taxon>Furfurilactobacillus</taxon>
    </lineage>
</organism>
<accession>A0ABQ5JS14</accession>
<dbReference type="RefSeq" id="WP_407882598.1">
    <property type="nucleotide sequence ID" value="NZ_BQXO01000002.1"/>
</dbReference>
<gene>
    <name evidence="4" type="primary">pva3</name>
    <name evidence="4" type="ORF">JCM31185_06220</name>
</gene>
<sequence>MCTAITTSSLDQHHFFARTMDLPTTTPWRPVYLPADSWWQPSTDDAGQSLPFALLGGGRWTPGNHYLMGDAMNTAGLACAELFFPIEAHYASTPSAHHLNITPQDFIYWALLHDSIASVAADLPTLRIVAEAWHQEDNWRPFHWVLTDRTGQTAILEPRDETLTLTPAPLHVLTNTPNYPAHVKRLRQRLGHPEATSWPNLLSQIEAFNGALPHTNLPTDRFQRTAVHLWQQAQPQDAKTAVNQLIALLDDVVIPRTLDRLTHHNLDYTHYEDVLDLTSLKMTFKSTRTQQIHQVSLNNLQDRFPQQTIALPFT</sequence>
<dbReference type="SUPFAM" id="SSF56235">
    <property type="entry name" value="N-terminal nucleophile aminohydrolases (Ntn hydrolases)"/>
    <property type="match status" value="1"/>
</dbReference>
<dbReference type="InterPro" id="IPR029132">
    <property type="entry name" value="CBAH/NAAA_C"/>
</dbReference>
<name>A0ABQ5JS14_9LACO</name>
<evidence type="ECO:0000256" key="2">
    <source>
        <dbReference type="ARBA" id="ARBA00022801"/>
    </source>
</evidence>
<keyword evidence="2" id="KW-0378">Hydrolase</keyword>
<dbReference type="Pfam" id="PF02275">
    <property type="entry name" value="CBAH"/>
    <property type="match status" value="1"/>
</dbReference>
<reference evidence="4 5" key="1">
    <citation type="submission" date="2022-03" db="EMBL/GenBank/DDBJ databases">
        <title>Draft genome sequence of Furfurilactobacillus curtus JCM 31185.</title>
        <authorList>
            <person name="Suzuki S."/>
            <person name="Endo A."/>
            <person name="Kajikawa A."/>
        </authorList>
    </citation>
    <scope>NUCLEOTIDE SEQUENCE [LARGE SCALE GENOMIC DNA]</scope>
    <source>
        <strain evidence="4 5">JCM 31185</strain>
    </source>
</reference>
<dbReference type="Proteomes" id="UP001628078">
    <property type="component" value="Unassembled WGS sequence"/>
</dbReference>
<evidence type="ECO:0000256" key="1">
    <source>
        <dbReference type="ARBA" id="ARBA00006625"/>
    </source>
</evidence>
<comment type="caution">
    <text evidence="4">The sequence shown here is derived from an EMBL/GenBank/DDBJ whole genome shotgun (WGS) entry which is preliminary data.</text>
</comment>
<dbReference type="PANTHER" id="PTHR35527:SF2">
    <property type="entry name" value="HYDROLASE"/>
    <property type="match status" value="1"/>
</dbReference>
<dbReference type="Gene3D" id="3.60.60.10">
    <property type="entry name" value="Penicillin V Acylase, Chain A"/>
    <property type="match status" value="1"/>
</dbReference>
<comment type="similarity">
    <text evidence="1">Belongs to the peptidase C59 family.</text>
</comment>
<proteinExistence type="inferred from homology"/>
<evidence type="ECO:0000313" key="4">
    <source>
        <dbReference type="EMBL" id="GKT05333.1"/>
    </source>
</evidence>